<comment type="caution">
    <text evidence="1">The sequence shown here is derived from an EMBL/GenBank/DDBJ whole genome shotgun (WGS) entry which is preliminary data.</text>
</comment>
<evidence type="ECO:0000313" key="1">
    <source>
        <dbReference type="EMBL" id="KKL55651.1"/>
    </source>
</evidence>
<name>A0A0F9DPC1_9ZZZZ</name>
<reference evidence="1" key="1">
    <citation type="journal article" date="2015" name="Nature">
        <title>Complex archaea that bridge the gap between prokaryotes and eukaryotes.</title>
        <authorList>
            <person name="Spang A."/>
            <person name="Saw J.H."/>
            <person name="Jorgensen S.L."/>
            <person name="Zaremba-Niedzwiedzka K."/>
            <person name="Martijn J."/>
            <person name="Lind A.E."/>
            <person name="van Eijk R."/>
            <person name="Schleper C."/>
            <person name="Guy L."/>
            <person name="Ettema T.J."/>
        </authorList>
    </citation>
    <scope>NUCLEOTIDE SEQUENCE</scope>
</reference>
<gene>
    <name evidence="1" type="ORF">LCGC14_2253270</name>
</gene>
<organism evidence="1">
    <name type="scientific">marine sediment metagenome</name>
    <dbReference type="NCBI Taxonomy" id="412755"/>
    <lineage>
        <taxon>unclassified sequences</taxon>
        <taxon>metagenomes</taxon>
        <taxon>ecological metagenomes</taxon>
    </lineage>
</organism>
<dbReference type="AlphaFoldDB" id="A0A0F9DPC1"/>
<protein>
    <submittedName>
        <fullName evidence="1">Uncharacterized protein</fullName>
    </submittedName>
</protein>
<dbReference type="EMBL" id="LAZR01030764">
    <property type="protein sequence ID" value="KKL55651.1"/>
    <property type="molecule type" value="Genomic_DNA"/>
</dbReference>
<sequence>MTDKDIIIIYGNEFMDDKDFKRMYDYIMTYNDADTKVLFMQEAYIKKVERL</sequence>
<proteinExistence type="predicted"/>
<accession>A0A0F9DPC1</accession>